<dbReference type="AlphaFoldDB" id="A0AAE1DQU3"/>
<reference evidence="1" key="1">
    <citation type="journal article" date="2023" name="G3 (Bethesda)">
        <title>A reference genome for the long-term kleptoplast-retaining sea slug Elysia crispata morphotype clarki.</title>
        <authorList>
            <person name="Eastman K.E."/>
            <person name="Pendleton A.L."/>
            <person name="Shaikh M.A."/>
            <person name="Suttiyut T."/>
            <person name="Ogas R."/>
            <person name="Tomko P."/>
            <person name="Gavelis G."/>
            <person name="Widhalm J.R."/>
            <person name="Wisecaver J.H."/>
        </authorList>
    </citation>
    <scope>NUCLEOTIDE SEQUENCE</scope>
    <source>
        <strain evidence="1">ECLA1</strain>
    </source>
</reference>
<evidence type="ECO:0000313" key="1">
    <source>
        <dbReference type="EMBL" id="KAK3779504.1"/>
    </source>
</evidence>
<sequence length="209" mass="22429">MRIAGFSPSTGSPGWFTAPAGVDASMDYCRFQSKHRVSRMVHGSGWGGRQHGLLQVSVQAQGLQDGSRLRLGWTPAWTIAGFSPSTGSPGWFTAPAGVDASMDYCRFQSKHRVSRVVHGSGWGGRQHGLLQVSVQAQGLQGGSRLRLGWTPAWTIAGFSPSTGSPGWFTAPAGVDASMDYCRFQSKHRVSRVVHGSGWGGRQHGLYATR</sequence>
<comment type="caution">
    <text evidence="1">The sequence shown here is derived from an EMBL/GenBank/DDBJ whole genome shotgun (WGS) entry which is preliminary data.</text>
</comment>
<keyword evidence="2" id="KW-1185">Reference proteome</keyword>
<evidence type="ECO:0000313" key="2">
    <source>
        <dbReference type="Proteomes" id="UP001283361"/>
    </source>
</evidence>
<organism evidence="1 2">
    <name type="scientific">Elysia crispata</name>
    <name type="common">lettuce slug</name>
    <dbReference type="NCBI Taxonomy" id="231223"/>
    <lineage>
        <taxon>Eukaryota</taxon>
        <taxon>Metazoa</taxon>
        <taxon>Spiralia</taxon>
        <taxon>Lophotrochozoa</taxon>
        <taxon>Mollusca</taxon>
        <taxon>Gastropoda</taxon>
        <taxon>Heterobranchia</taxon>
        <taxon>Euthyneura</taxon>
        <taxon>Panpulmonata</taxon>
        <taxon>Sacoglossa</taxon>
        <taxon>Placobranchoidea</taxon>
        <taxon>Plakobranchidae</taxon>
        <taxon>Elysia</taxon>
    </lineage>
</organism>
<protein>
    <submittedName>
        <fullName evidence="1">Uncharacterized protein</fullName>
    </submittedName>
</protein>
<gene>
    <name evidence="1" type="ORF">RRG08_045250</name>
</gene>
<name>A0AAE1DQU3_9GAST</name>
<dbReference type="Proteomes" id="UP001283361">
    <property type="component" value="Unassembled WGS sequence"/>
</dbReference>
<dbReference type="EMBL" id="JAWDGP010002824">
    <property type="protein sequence ID" value="KAK3779504.1"/>
    <property type="molecule type" value="Genomic_DNA"/>
</dbReference>
<accession>A0AAE1DQU3</accession>
<proteinExistence type="predicted"/>